<protein>
    <recommendedName>
        <fullName evidence="3">Polyhydroxyalkanoic acid system protein</fullName>
    </recommendedName>
</protein>
<dbReference type="Pfam" id="PF09650">
    <property type="entry name" value="PHA_gran_rgn"/>
    <property type="match status" value="1"/>
</dbReference>
<name>A0A9E5JRD1_9GAMM</name>
<dbReference type="RefSeq" id="WP_167184088.1">
    <property type="nucleotide sequence ID" value="NZ_JAAONZ010000004.1"/>
</dbReference>
<proteinExistence type="predicted"/>
<dbReference type="Proteomes" id="UP000787472">
    <property type="component" value="Unassembled WGS sequence"/>
</dbReference>
<gene>
    <name evidence="1" type="ORF">G8770_07335</name>
</gene>
<reference evidence="1" key="1">
    <citation type="submission" date="2020-03" db="EMBL/GenBank/DDBJ databases">
        <authorList>
            <person name="Guo F."/>
        </authorList>
    </citation>
    <scope>NUCLEOTIDE SEQUENCE</scope>
    <source>
        <strain evidence="1">JCM 30134</strain>
    </source>
</reference>
<dbReference type="InterPro" id="IPR013433">
    <property type="entry name" value="PHA_gran_rgn"/>
</dbReference>
<accession>A0A9E5JRD1</accession>
<dbReference type="EMBL" id="JAAONZ010000004">
    <property type="protein sequence ID" value="NHO65352.1"/>
    <property type="molecule type" value="Genomic_DNA"/>
</dbReference>
<organism evidence="1 2">
    <name type="scientific">Pseudomaricurvus hydrocarbonicus</name>
    <dbReference type="NCBI Taxonomy" id="1470433"/>
    <lineage>
        <taxon>Bacteria</taxon>
        <taxon>Pseudomonadati</taxon>
        <taxon>Pseudomonadota</taxon>
        <taxon>Gammaproteobacteria</taxon>
        <taxon>Cellvibrionales</taxon>
        <taxon>Cellvibrionaceae</taxon>
        <taxon>Pseudomaricurvus</taxon>
    </lineage>
</organism>
<comment type="caution">
    <text evidence="1">The sequence shown here is derived from an EMBL/GenBank/DDBJ whole genome shotgun (WGS) entry which is preliminary data.</text>
</comment>
<evidence type="ECO:0000313" key="2">
    <source>
        <dbReference type="Proteomes" id="UP000787472"/>
    </source>
</evidence>
<dbReference type="AlphaFoldDB" id="A0A9E5JRD1"/>
<evidence type="ECO:0008006" key="3">
    <source>
        <dbReference type="Google" id="ProtNLM"/>
    </source>
</evidence>
<evidence type="ECO:0000313" key="1">
    <source>
        <dbReference type="EMBL" id="NHO65352.1"/>
    </source>
</evidence>
<sequence length="93" mass="10183">MKKIQIRREHGLGKEDCQKLADKITDGLIARIGGSKVVDGNVIHYRHISGSKGTLTSEDNCLHVDVSLGLLVRSFGSSIEKEIHGTCDEHLNC</sequence>
<keyword evidence="2" id="KW-1185">Reference proteome</keyword>